<dbReference type="Gene3D" id="3.80.10.10">
    <property type="entry name" value="Ribonuclease Inhibitor"/>
    <property type="match status" value="2"/>
</dbReference>
<dbReference type="Proteomes" id="UP000027135">
    <property type="component" value="Unassembled WGS sequence"/>
</dbReference>
<reference evidence="1 2" key="1">
    <citation type="journal article" date="2014" name="Nat. Commun.">
        <title>Molecular traces of alternative social organization in a termite genome.</title>
        <authorList>
            <person name="Terrapon N."/>
            <person name="Li C."/>
            <person name="Robertson H.M."/>
            <person name="Ji L."/>
            <person name="Meng X."/>
            <person name="Booth W."/>
            <person name="Chen Z."/>
            <person name="Childers C.P."/>
            <person name="Glastad K.M."/>
            <person name="Gokhale K."/>
            <person name="Gowin J."/>
            <person name="Gronenberg W."/>
            <person name="Hermansen R.A."/>
            <person name="Hu H."/>
            <person name="Hunt B.G."/>
            <person name="Huylmans A.K."/>
            <person name="Khalil S.M."/>
            <person name="Mitchell R.D."/>
            <person name="Munoz-Torres M.C."/>
            <person name="Mustard J.A."/>
            <person name="Pan H."/>
            <person name="Reese J.T."/>
            <person name="Scharf M.E."/>
            <person name="Sun F."/>
            <person name="Vogel H."/>
            <person name="Xiao J."/>
            <person name="Yang W."/>
            <person name="Yang Z."/>
            <person name="Yang Z."/>
            <person name="Zhou J."/>
            <person name="Zhu J."/>
            <person name="Brent C.S."/>
            <person name="Elsik C.G."/>
            <person name="Goodisman M.A."/>
            <person name="Liberles D.A."/>
            <person name="Roe R.M."/>
            <person name="Vargo E.L."/>
            <person name="Vilcinskas A."/>
            <person name="Wang J."/>
            <person name="Bornberg-Bauer E."/>
            <person name="Korb J."/>
            <person name="Zhang G."/>
            <person name="Liebig J."/>
        </authorList>
    </citation>
    <scope>NUCLEOTIDE SEQUENCE [LARGE SCALE GENOMIC DNA]</scope>
    <source>
        <tissue evidence="1">Whole organism</tissue>
    </source>
</reference>
<gene>
    <name evidence="1" type="ORF">L798_12479</name>
</gene>
<name>A0A067QTN4_ZOONE</name>
<evidence type="ECO:0000313" key="2">
    <source>
        <dbReference type="Proteomes" id="UP000027135"/>
    </source>
</evidence>
<organism evidence="1 2">
    <name type="scientific">Zootermopsis nevadensis</name>
    <name type="common">Dampwood termite</name>
    <dbReference type="NCBI Taxonomy" id="136037"/>
    <lineage>
        <taxon>Eukaryota</taxon>
        <taxon>Metazoa</taxon>
        <taxon>Ecdysozoa</taxon>
        <taxon>Arthropoda</taxon>
        <taxon>Hexapoda</taxon>
        <taxon>Insecta</taxon>
        <taxon>Pterygota</taxon>
        <taxon>Neoptera</taxon>
        <taxon>Polyneoptera</taxon>
        <taxon>Dictyoptera</taxon>
        <taxon>Blattodea</taxon>
        <taxon>Blattoidea</taxon>
        <taxon>Termitoidae</taxon>
        <taxon>Termopsidae</taxon>
        <taxon>Zootermopsis</taxon>
    </lineage>
</organism>
<dbReference type="InterPro" id="IPR032675">
    <property type="entry name" value="LRR_dom_sf"/>
</dbReference>
<dbReference type="EMBL" id="KK852948">
    <property type="protein sequence ID" value="KDR13389.1"/>
    <property type="molecule type" value="Genomic_DNA"/>
</dbReference>
<keyword evidence="2" id="KW-1185">Reference proteome</keyword>
<protein>
    <submittedName>
        <fullName evidence="1">Uncharacterized protein</fullName>
    </submittedName>
</protein>
<dbReference type="InParanoid" id="A0A067QTN4"/>
<dbReference type="AlphaFoldDB" id="A0A067QTN4"/>
<dbReference type="SMART" id="SM00367">
    <property type="entry name" value="LRR_CC"/>
    <property type="match status" value="2"/>
</dbReference>
<accession>A0A067QTN4</accession>
<dbReference type="OMA" id="NISWADY"/>
<dbReference type="InterPro" id="IPR006553">
    <property type="entry name" value="Leu-rich_rpt_Cys-con_subtyp"/>
</dbReference>
<proteinExistence type="predicted"/>
<evidence type="ECO:0000313" key="1">
    <source>
        <dbReference type="EMBL" id="KDR13389.1"/>
    </source>
</evidence>
<sequence length="516" mass="59757">MPRKKQPPSLIKICLKAFTDWFLNAWETTNWQELKNFGLEVQRFLSSHIPSVVADSLISQMIESFVKRYRRHGYMRTIDFHDYIILPRLNVLDLSNLKYLIYIMKGCEDVMAIELHSLGRLVKIYFKIHGNRSDLQLCTNHTLELIGKNCPQLKSLNVSYNKFVSNGGLRCLVPCSENPGCPLLEEIFVYNCHVCEIGVANILRSLPNIRLIGYEKMVLCLLELHKQITRYGRPLKERLKLTHVENTSIHLDRSYMRFDKTVVDVVCTLCPHLYDLKVHVADEDVPKLEQFKSLTSLELTYKIKRPASPGEGTEYFLRVRGAQLGSLKITCDVLHEKQIIMLGENCSNLKHLYLKCERLELCHLELEHDDALSKCKFFKLESLCFFTGKEPRHVSEFPVRVVQCILRNTDRLEELMIFVNYSSISDVWMNELLSSVNTAVLKELMIALPGAKSNSAVIDLSMSSVNKIISRAPHLQKLGDLFCWNVEKEEVLMLRDQMKILNFDLNIMYHTMPVNW</sequence>
<dbReference type="SUPFAM" id="SSF52047">
    <property type="entry name" value="RNI-like"/>
    <property type="match status" value="1"/>
</dbReference>